<keyword evidence="1" id="KW-1133">Transmembrane helix</keyword>
<name>A0ABV0J400_9CYAN</name>
<organism evidence="2 3">
    <name type="scientific">Trichocoleus desertorum GB2-A4</name>
    <dbReference type="NCBI Taxonomy" id="2933944"/>
    <lineage>
        <taxon>Bacteria</taxon>
        <taxon>Bacillati</taxon>
        <taxon>Cyanobacteriota</taxon>
        <taxon>Cyanophyceae</taxon>
        <taxon>Leptolyngbyales</taxon>
        <taxon>Trichocoleusaceae</taxon>
        <taxon>Trichocoleus</taxon>
    </lineage>
</organism>
<evidence type="ECO:0000313" key="3">
    <source>
        <dbReference type="Proteomes" id="UP001464891"/>
    </source>
</evidence>
<sequence length="657" mass="74559">MVTRRFFDSLPFSWEGKSAETIQNDCCWLESITRNAAPFSDWWTKARIVQLAYPTPPHPPATTAEHLPTYAGLGSETAIAEVLQSLCSPEKYPDFHRKVNVEFVTETLNCWKLRQFSQAISRNFEVYADLEHPNTFLVTSTAPVSLEVDRQLPPSHRFRPLFNVDEFARIVQERDAKRISLRTHGYSSPASGFYESFTNEADELNRPDPATHARTLQDDHFYIGYQWPSEQPVTSPGLWADYRSHLGIVFKFLFVVSGIAGIFGTLLYIFLKLFGIPVLKLLGLLPGVAQVWEWTDFVDTVDLAVQWYWIVPTIFLLWTIVFLLLRVVVYLRDRYRAIHYGAPDLAEFFWRLDRALSNLAKSASNSPQAIETNAPTTSDRQLSLNLIGHSMGGLLVVTVLRILSDRFGKDDQGSLLPDPSSPVGEEADSIGEHLRLDTLILASPDIPLEFMREGRNNYVRSAMRRCRRIYLMSSDRDIVLRYLSTVSNWFSEPSIQMAGMRLGNLYLKPIRVSGSIQYRPYIRIMVHSERAVQPTSSYELFRKFNYLDCSEMRGDQGTGGVNAVAFSLNRFNGLLIDLINTTLFLFSIKKLDVHGGYFQTNTRSFQILKFLLTANFLADEVIKGEIEAMIAGTPIKFLPSESWVMPTSTADSTATGT</sequence>
<evidence type="ECO:0000256" key="1">
    <source>
        <dbReference type="SAM" id="Phobius"/>
    </source>
</evidence>
<gene>
    <name evidence="2" type="ORF">NC998_02505</name>
</gene>
<feature type="transmembrane region" description="Helical" evidence="1">
    <location>
        <begin position="307"/>
        <end position="329"/>
    </location>
</feature>
<dbReference type="GO" id="GO:0016787">
    <property type="term" value="F:hydrolase activity"/>
    <property type="evidence" value="ECO:0007669"/>
    <property type="project" value="UniProtKB-KW"/>
</dbReference>
<feature type="transmembrane region" description="Helical" evidence="1">
    <location>
        <begin position="248"/>
        <end position="271"/>
    </location>
</feature>
<dbReference type="Pfam" id="PF05990">
    <property type="entry name" value="DUF900"/>
    <property type="match status" value="1"/>
</dbReference>
<keyword evidence="3" id="KW-1185">Reference proteome</keyword>
<dbReference type="RefSeq" id="WP_190431585.1">
    <property type="nucleotide sequence ID" value="NZ_JAMPKM010000001.1"/>
</dbReference>
<dbReference type="EMBL" id="JAMPKM010000001">
    <property type="protein sequence ID" value="MEP0815963.1"/>
    <property type="molecule type" value="Genomic_DNA"/>
</dbReference>
<dbReference type="Proteomes" id="UP001464891">
    <property type="component" value="Unassembled WGS sequence"/>
</dbReference>
<keyword evidence="1" id="KW-0472">Membrane</keyword>
<dbReference type="InterPro" id="IPR010297">
    <property type="entry name" value="DUF900_hydrolase"/>
</dbReference>
<comment type="caution">
    <text evidence="2">The sequence shown here is derived from an EMBL/GenBank/DDBJ whole genome shotgun (WGS) entry which is preliminary data.</text>
</comment>
<protein>
    <submittedName>
        <fullName evidence="2">Alpha/beta hydrolase</fullName>
    </submittedName>
</protein>
<keyword evidence="2" id="KW-0378">Hydrolase</keyword>
<reference evidence="2 3" key="1">
    <citation type="submission" date="2022-04" db="EMBL/GenBank/DDBJ databases">
        <title>Positive selection, recombination, and allopatry shape intraspecific diversity of widespread and dominant cyanobacteria.</title>
        <authorList>
            <person name="Wei J."/>
            <person name="Shu W."/>
            <person name="Hu C."/>
        </authorList>
    </citation>
    <scope>NUCLEOTIDE SEQUENCE [LARGE SCALE GENOMIC DNA]</scope>
    <source>
        <strain evidence="2 3">GB2-A4</strain>
    </source>
</reference>
<accession>A0ABV0J400</accession>
<keyword evidence="1" id="KW-0812">Transmembrane</keyword>
<proteinExistence type="predicted"/>
<evidence type="ECO:0000313" key="2">
    <source>
        <dbReference type="EMBL" id="MEP0815963.1"/>
    </source>
</evidence>